<dbReference type="Gene3D" id="3.20.20.100">
    <property type="entry name" value="NADP-dependent oxidoreductase domain"/>
    <property type="match status" value="1"/>
</dbReference>
<evidence type="ECO:0000313" key="7">
    <source>
        <dbReference type="Proteomes" id="UP000253664"/>
    </source>
</evidence>
<dbReference type="InterPro" id="IPR036812">
    <property type="entry name" value="NAD(P)_OxRdtase_dom_sf"/>
</dbReference>
<reference evidence="6 7" key="1">
    <citation type="journal article" date="2015" name="BMC Genomics">
        <title>Insights from the genome of Ophiocordyceps polyrhachis-furcata to pathogenicity and host specificity in insect fungi.</title>
        <authorList>
            <person name="Wichadakul D."/>
            <person name="Kobmoo N."/>
            <person name="Ingsriswang S."/>
            <person name="Tangphatsornruang S."/>
            <person name="Chantasingh D."/>
            <person name="Luangsa-ard J.J."/>
            <person name="Eurwilaichitr L."/>
        </authorList>
    </citation>
    <scope>NUCLEOTIDE SEQUENCE [LARGE SCALE GENOMIC DNA]</scope>
    <source>
        <strain evidence="6 7">BCC 54312</strain>
    </source>
</reference>
<evidence type="ECO:0000313" key="6">
    <source>
        <dbReference type="EMBL" id="RCI16009.1"/>
    </source>
</evidence>
<evidence type="ECO:0000259" key="5">
    <source>
        <dbReference type="Pfam" id="PF00248"/>
    </source>
</evidence>
<dbReference type="EMBL" id="LKCN02000001">
    <property type="protein sequence ID" value="RCI16009.1"/>
    <property type="molecule type" value="Genomic_DNA"/>
</dbReference>
<dbReference type="InterPro" id="IPR020471">
    <property type="entry name" value="AKR"/>
</dbReference>
<dbReference type="STRING" id="1330021.A0A367LNM9"/>
<feature type="active site" description="Proton donor" evidence="2">
    <location>
        <position position="54"/>
    </location>
</feature>
<gene>
    <name evidence="6" type="ORF">L249_2507</name>
</gene>
<proteinExistence type="predicted"/>
<evidence type="ECO:0000256" key="2">
    <source>
        <dbReference type="PIRSR" id="PIRSR000097-1"/>
    </source>
</evidence>
<sequence length="333" mass="37244">MPSPKSTTTTTLNSGTQMPLLGFGTWQATAGIVSDSVREALKTGYRHLDLAKVYGNQPEVGEGIRLAMGDVPGLERRHLFVVSKLWCNAHRPEMVEEALDETLAELQLDYLDLYLMHWPVAFQPGDNLFPKGADGQIVLDQSVSICQTWKAMTQLPKSKVRAIGVSNFTIEHLEAIIKDSNVVPAVNQIERHPRLPQTPLVDYCRSKHIVTTAYSAFGNNGIGLPLLIESPEIKDVAGRLSKASGKQVTPAQVILAWCQRDGQTVIPKSVTPERIRQNFEHVELDDEAVRVIHQMGRDPVRFNVPYENKPRWDINVFDEQQEKEASHKVVINI</sequence>
<dbReference type="GO" id="GO:0016616">
    <property type="term" value="F:oxidoreductase activity, acting on the CH-OH group of donors, NAD or NADP as acceptor"/>
    <property type="evidence" value="ECO:0007669"/>
    <property type="project" value="UniProtKB-ARBA"/>
</dbReference>
<feature type="site" description="Lowers pKa of active site Tyr" evidence="4">
    <location>
        <position position="84"/>
    </location>
</feature>
<dbReference type="FunFam" id="3.20.20.100:FF:000002">
    <property type="entry name" value="2,5-diketo-D-gluconic acid reductase A"/>
    <property type="match status" value="1"/>
</dbReference>
<dbReference type="OrthoDB" id="416253at2759"/>
<protein>
    <recommendedName>
        <fullName evidence="5">NADP-dependent oxidoreductase domain-containing protein</fullName>
    </recommendedName>
</protein>
<dbReference type="PANTHER" id="PTHR11732">
    <property type="entry name" value="ALDO/KETO REDUCTASE"/>
    <property type="match status" value="1"/>
</dbReference>
<dbReference type="PIRSF" id="PIRSF000097">
    <property type="entry name" value="AKR"/>
    <property type="match status" value="1"/>
</dbReference>
<dbReference type="PROSITE" id="PS00798">
    <property type="entry name" value="ALDOKETO_REDUCTASE_1"/>
    <property type="match status" value="1"/>
</dbReference>
<feature type="domain" description="NADP-dependent oxidoreductase" evidence="5">
    <location>
        <begin position="21"/>
        <end position="294"/>
    </location>
</feature>
<dbReference type="InterPro" id="IPR023210">
    <property type="entry name" value="NADP_OxRdtase_dom"/>
</dbReference>
<comment type="caution">
    <text evidence="6">The sequence shown here is derived from an EMBL/GenBank/DDBJ whole genome shotgun (WGS) entry which is preliminary data.</text>
</comment>
<dbReference type="Pfam" id="PF00248">
    <property type="entry name" value="Aldo_ket_red"/>
    <property type="match status" value="1"/>
</dbReference>
<organism evidence="6 7">
    <name type="scientific">Ophiocordyceps polyrhachis-furcata BCC 54312</name>
    <dbReference type="NCBI Taxonomy" id="1330021"/>
    <lineage>
        <taxon>Eukaryota</taxon>
        <taxon>Fungi</taxon>
        <taxon>Dikarya</taxon>
        <taxon>Ascomycota</taxon>
        <taxon>Pezizomycotina</taxon>
        <taxon>Sordariomycetes</taxon>
        <taxon>Hypocreomycetidae</taxon>
        <taxon>Hypocreales</taxon>
        <taxon>Ophiocordycipitaceae</taxon>
        <taxon>Ophiocordyceps</taxon>
    </lineage>
</organism>
<accession>A0A367LNM9</accession>
<dbReference type="Proteomes" id="UP000253664">
    <property type="component" value="Unassembled WGS sequence"/>
</dbReference>
<dbReference type="AlphaFoldDB" id="A0A367LNM9"/>
<keyword evidence="7" id="KW-1185">Reference proteome</keyword>
<evidence type="ECO:0000256" key="1">
    <source>
        <dbReference type="ARBA" id="ARBA00023002"/>
    </source>
</evidence>
<dbReference type="InterPro" id="IPR018170">
    <property type="entry name" value="Aldo/ket_reductase_CS"/>
</dbReference>
<feature type="binding site" evidence="3">
    <location>
        <position position="117"/>
    </location>
    <ligand>
        <name>substrate</name>
    </ligand>
</feature>
<evidence type="ECO:0000256" key="4">
    <source>
        <dbReference type="PIRSR" id="PIRSR000097-3"/>
    </source>
</evidence>
<dbReference type="SUPFAM" id="SSF51430">
    <property type="entry name" value="NAD(P)-linked oxidoreductase"/>
    <property type="match status" value="1"/>
</dbReference>
<dbReference type="PRINTS" id="PR00069">
    <property type="entry name" value="ALDKETRDTASE"/>
</dbReference>
<evidence type="ECO:0000256" key="3">
    <source>
        <dbReference type="PIRSR" id="PIRSR000097-2"/>
    </source>
</evidence>
<keyword evidence="1" id="KW-0560">Oxidoreductase</keyword>
<name>A0A367LNM9_9HYPO</name>